<organism evidence="1 2">
    <name type="scientific">Hyaloperonospora arabidopsidis (strain Emoy2)</name>
    <name type="common">Downy mildew agent</name>
    <name type="synonym">Peronospora arabidopsidis</name>
    <dbReference type="NCBI Taxonomy" id="559515"/>
    <lineage>
        <taxon>Eukaryota</taxon>
        <taxon>Sar</taxon>
        <taxon>Stramenopiles</taxon>
        <taxon>Oomycota</taxon>
        <taxon>Peronosporomycetes</taxon>
        <taxon>Peronosporales</taxon>
        <taxon>Peronosporaceae</taxon>
        <taxon>Hyaloperonospora</taxon>
    </lineage>
</organism>
<accession>M4BLA4</accession>
<protein>
    <submittedName>
        <fullName evidence="1">Uncharacterized protein</fullName>
    </submittedName>
</protein>
<dbReference type="EnsemblProtists" id="HpaT807189">
    <property type="protein sequence ID" value="HpaP807189"/>
    <property type="gene ID" value="HpaG807189"/>
</dbReference>
<dbReference type="HOGENOM" id="CLU_2946589_0_0_1"/>
<dbReference type="Proteomes" id="UP000011713">
    <property type="component" value="Unassembled WGS sequence"/>
</dbReference>
<keyword evidence="2" id="KW-1185">Reference proteome</keyword>
<proteinExistence type="predicted"/>
<name>M4BLA4_HYAAE</name>
<reference evidence="2" key="1">
    <citation type="journal article" date="2010" name="Science">
        <title>Signatures of adaptation to obligate biotrophy in the Hyaloperonospora arabidopsidis genome.</title>
        <authorList>
            <person name="Baxter L."/>
            <person name="Tripathy S."/>
            <person name="Ishaque N."/>
            <person name="Boot N."/>
            <person name="Cabral A."/>
            <person name="Kemen E."/>
            <person name="Thines M."/>
            <person name="Ah-Fong A."/>
            <person name="Anderson R."/>
            <person name="Badejoko W."/>
            <person name="Bittner-Eddy P."/>
            <person name="Boore J.L."/>
            <person name="Chibucos M.C."/>
            <person name="Coates M."/>
            <person name="Dehal P."/>
            <person name="Delehaunty K."/>
            <person name="Dong S."/>
            <person name="Downton P."/>
            <person name="Dumas B."/>
            <person name="Fabro G."/>
            <person name="Fronick C."/>
            <person name="Fuerstenberg S.I."/>
            <person name="Fulton L."/>
            <person name="Gaulin E."/>
            <person name="Govers F."/>
            <person name="Hughes L."/>
            <person name="Humphray S."/>
            <person name="Jiang R.H."/>
            <person name="Judelson H."/>
            <person name="Kamoun S."/>
            <person name="Kyung K."/>
            <person name="Meijer H."/>
            <person name="Minx P."/>
            <person name="Morris P."/>
            <person name="Nelson J."/>
            <person name="Phuntumart V."/>
            <person name="Qutob D."/>
            <person name="Rehmany A."/>
            <person name="Rougon-Cardoso A."/>
            <person name="Ryden P."/>
            <person name="Torto-Alalibo T."/>
            <person name="Studholme D."/>
            <person name="Wang Y."/>
            <person name="Win J."/>
            <person name="Wood J."/>
            <person name="Clifton S.W."/>
            <person name="Rogers J."/>
            <person name="Van den Ackerveken G."/>
            <person name="Jones J.D."/>
            <person name="McDowell J.M."/>
            <person name="Beynon J."/>
            <person name="Tyler B.M."/>
        </authorList>
    </citation>
    <scope>NUCLEOTIDE SEQUENCE [LARGE SCALE GENOMIC DNA]</scope>
    <source>
        <strain evidence="2">Emoy2</strain>
    </source>
</reference>
<dbReference type="AlphaFoldDB" id="M4BLA4"/>
<evidence type="ECO:0000313" key="2">
    <source>
        <dbReference type="Proteomes" id="UP000011713"/>
    </source>
</evidence>
<evidence type="ECO:0000313" key="1">
    <source>
        <dbReference type="EnsemblProtists" id="HpaP807189"/>
    </source>
</evidence>
<dbReference type="eggNOG" id="ENOG502SYFM">
    <property type="taxonomic scope" value="Eukaryota"/>
</dbReference>
<reference evidence="1" key="2">
    <citation type="submission" date="2015-06" db="UniProtKB">
        <authorList>
            <consortium name="EnsemblProtists"/>
        </authorList>
    </citation>
    <scope>IDENTIFICATION</scope>
    <source>
        <strain evidence="1">Emoy2</strain>
    </source>
</reference>
<dbReference type="VEuPathDB" id="FungiDB:HpaG807189"/>
<dbReference type="InParanoid" id="M4BLA4"/>
<sequence length="60" mass="6622">MQLAFQDLLTAAAVIIGMEVATNVLSSSMSKIIADTPRPWFLKYLRAVLKKELADELLDA</sequence>
<dbReference type="EMBL" id="JH598375">
    <property type="status" value="NOT_ANNOTATED_CDS"/>
    <property type="molecule type" value="Genomic_DNA"/>
</dbReference>